<dbReference type="GO" id="GO:0005634">
    <property type="term" value="C:nucleus"/>
    <property type="evidence" value="ECO:0007669"/>
    <property type="project" value="TreeGrafter"/>
</dbReference>
<dbReference type="Proteomes" id="UP000283210">
    <property type="component" value="Chromosome 5"/>
</dbReference>
<feature type="compositionally biased region" description="Basic and acidic residues" evidence="3">
    <location>
        <begin position="75"/>
        <end position="85"/>
    </location>
</feature>
<evidence type="ECO:0000256" key="3">
    <source>
        <dbReference type="SAM" id="MobiDB-lite"/>
    </source>
</evidence>
<feature type="domain" description="Protein kinase" evidence="4">
    <location>
        <begin position="118"/>
        <end position="379"/>
    </location>
</feature>
<dbReference type="SMART" id="SM00220">
    <property type="entry name" value="S_TKc"/>
    <property type="match status" value="1"/>
</dbReference>
<dbReference type="InterPro" id="IPR024104">
    <property type="entry name" value="Tribbles/Ser_Thr_kinase_40"/>
</dbReference>
<dbReference type="GO" id="GO:0004672">
    <property type="term" value="F:protein kinase activity"/>
    <property type="evidence" value="ECO:0007669"/>
    <property type="project" value="InterPro"/>
</dbReference>
<dbReference type="GO" id="GO:0032436">
    <property type="term" value="P:positive regulation of proteasomal ubiquitin-dependent protein catabolic process"/>
    <property type="evidence" value="ECO:0007669"/>
    <property type="project" value="TreeGrafter"/>
</dbReference>
<dbReference type="GO" id="GO:0004860">
    <property type="term" value="F:protein kinase inhibitor activity"/>
    <property type="evidence" value="ECO:0007669"/>
    <property type="project" value="UniProtKB-KW"/>
</dbReference>
<proteinExistence type="inferred from homology"/>
<dbReference type="InterPro" id="IPR000719">
    <property type="entry name" value="Prot_kinase_dom"/>
</dbReference>
<sequence length="438" mass="49280">MTKAPLGIATPRPRPLHDDTKRGNNVTKRSRRQSRNPRPEEPKRIPEFPAPLPRSERAVNPGLPGKMSVTADTTRSQERLKRMLDEPQDGTAKRKRCLTPPLLSTGHSPWLKSRNHASKSLQNAPPRQVGTYLLLEHREKDDAYRAVHEDGRQQHTCQVLPLQGHQETLAGYSRIGKHGNVCSLLDVVTRQDGVYAFLPRHHGDMHAYVRNRKRLDEGEARRFFTQMVSAVAHCHGRGVVLRDLKLRRFVFTDEHRTRLALLGLSDCVVLYGDHDDDSLLDRHGCPAYVGPELLCSGHRSYSGRAADVWSLGVSLYTMLVGRYPFQDTRPAALFAKIRRGAYSLPSWLSPQAKCLIGCMLRKEPGERLTASELLMHPWLSEPCAPHQSVHKTFHGRGVTAADTRDSDEQVVPTWTEERQQEKAADFLSGVLQAGTHSS</sequence>
<dbReference type="PANTHER" id="PTHR22961">
    <property type="entry name" value="SER/THR PROTEIN KINASE-TRB"/>
    <property type="match status" value="1"/>
</dbReference>
<name>A0A437DCG7_ORYJA</name>
<dbReference type="InterPro" id="IPR011009">
    <property type="entry name" value="Kinase-like_dom_sf"/>
</dbReference>
<evidence type="ECO:0000313" key="6">
    <source>
        <dbReference type="Proteomes" id="UP000283210"/>
    </source>
</evidence>
<accession>A0A437DCG7</accession>
<dbReference type="EMBL" id="CM012441">
    <property type="protein sequence ID" value="RVE72639.1"/>
    <property type="molecule type" value="Genomic_DNA"/>
</dbReference>
<dbReference type="Gene3D" id="1.10.510.10">
    <property type="entry name" value="Transferase(Phosphotransferase) domain 1"/>
    <property type="match status" value="1"/>
</dbReference>
<feature type="region of interest" description="Disordered" evidence="3">
    <location>
        <begin position="1"/>
        <end position="111"/>
    </location>
</feature>
<evidence type="ECO:0000256" key="2">
    <source>
        <dbReference type="ARBA" id="ARBA00038180"/>
    </source>
</evidence>
<comment type="similarity">
    <text evidence="2">Belongs to the protein kinase superfamily. CAMK Ser/Thr protein kinase family. Tribbles subfamily.</text>
</comment>
<dbReference type="Pfam" id="PF00069">
    <property type="entry name" value="Pkinase"/>
    <property type="match status" value="1"/>
</dbReference>
<dbReference type="PROSITE" id="PS50011">
    <property type="entry name" value="PROTEIN_KINASE_DOM"/>
    <property type="match status" value="1"/>
</dbReference>
<dbReference type="FunFam" id="1.10.510.10:FF:000153">
    <property type="entry name" value="Tribbles homolog 2"/>
    <property type="match status" value="1"/>
</dbReference>
<organism evidence="5 6">
    <name type="scientific">Oryzias javanicus</name>
    <name type="common">Javanese ricefish</name>
    <name type="synonym">Aplocheilus javanicus</name>
    <dbReference type="NCBI Taxonomy" id="123683"/>
    <lineage>
        <taxon>Eukaryota</taxon>
        <taxon>Metazoa</taxon>
        <taxon>Chordata</taxon>
        <taxon>Craniata</taxon>
        <taxon>Vertebrata</taxon>
        <taxon>Euteleostomi</taxon>
        <taxon>Actinopterygii</taxon>
        <taxon>Neopterygii</taxon>
        <taxon>Teleostei</taxon>
        <taxon>Neoteleostei</taxon>
        <taxon>Acanthomorphata</taxon>
        <taxon>Ovalentaria</taxon>
        <taxon>Atherinomorphae</taxon>
        <taxon>Beloniformes</taxon>
        <taxon>Adrianichthyidae</taxon>
        <taxon>Oryziinae</taxon>
        <taxon>Oryzias</taxon>
    </lineage>
</organism>
<dbReference type="GO" id="GO:0031434">
    <property type="term" value="F:mitogen-activated protein kinase kinase binding"/>
    <property type="evidence" value="ECO:0007669"/>
    <property type="project" value="TreeGrafter"/>
</dbReference>
<evidence type="ECO:0000313" key="5">
    <source>
        <dbReference type="EMBL" id="RVE72639.1"/>
    </source>
</evidence>
<reference evidence="5 6" key="2">
    <citation type="submission" date="2019-01" db="EMBL/GenBank/DDBJ databases">
        <title>A chromosome length genome reference of the Java medaka (oryzias javanicus).</title>
        <authorList>
            <person name="Herpin A."/>
            <person name="Takehana Y."/>
            <person name="Naruse K."/>
            <person name="Ansai S."/>
            <person name="Kawaguchi M."/>
        </authorList>
    </citation>
    <scope>NUCLEOTIDE SEQUENCE [LARGE SCALE GENOMIC DNA]</scope>
    <source>
        <strain evidence="5">RS831</strain>
        <tissue evidence="5">Whole body</tissue>
    </source>
</reference>
<evidence type="ECO:0000256" key="1">
    <source>
        <dbReference type="ARBA" id="ARBA00023013"/>
    </source>
</evidence>
<protein>
    <recommendedName>
        <fullName evidence="4">Protein kinase domain-containing protein</fullName>
    </recommendedName>
</protein>
<dbReference type="PANTHER" id="PTHR22961:SF14">
    <property type="entry name" value="TRIBBLES HOMOLOG 3"/>
    <property type="match status" value="1"/>
</dbReference>
<dbReference type="AlphaFoldDB" id="A0A437DCG7"/>
<dbReference type="Gene3D" id="3.30.200.20">
    <property type="entry name" value="Phosphorylase Kinase, domain 1"/>
    <property type="match status" value="1"/>
</dbReference>
<keyword evidence="1" id="KW-0649">Protein kinase inhibitor</keyword>
<dbReference type="OrthoDB" id="410920at2759"/>
<dbReference type="GO" id="GO:0005524">
    <property type="term" value="F:ATP binding"/>
    <property type="evidence" value="ECO:0007669"/>
    <property type="project" value="InterPro"/>
</dbReference>
<gene>
    <name evidence="5" type="ORF">OJAV_G00039240</name>
</gene>
<keyword evidence="6" id="KW-1185">Reference proteome</keyword>
<evidence type="ECO:0000259" key="4">
    <source>
        <dbReference type="PROSITE" id="PS50011"/>
    </source>
</evidence>
<feature type="compositionally biased region" description="Basic and acidic residues" evidence="3">
    <location>
        <begin position="37"/>
        <end position="46"/>
    </location>
</feature>
<reference evidence="5 6" key="1">
    <citation type="submission" date="2018-11" db="EMBL/GenBank/DDBJ databases">
        <authorList>
            <person name="Lopez-Roques C."/>
            <person name="Donnadieu C."/>
            <person name="Bouchez O."/>
            <person name="Klopp C."/>
            <person name="Cabau C."/>
            <person name="Zahm M."/>
        </authorList>
    </citation>
    <scope>NUCLEOTIDE SEQUENCE [LARGE SCALE GENOMIC DNA]</scope>
    <source>
        <strain evidence="5">RS831</strain>
        <tissue evidence="5">Whole body</tissue>
    </source>
</reference>
<dbReference type="SUPFAM" id="SSF56112">
    <property type="entry name" value="Protein kinase-like (PK-like)"/>
    <property type="match status" value="1"/>
</dbReference>